<dbReference type="GO" id="GO:0043139">
    <property type="term" value="F:5'-3' DNA helicase activity"/>
    <property type="evidence" value="ECO:0007669"/>
    <property type="project" value="UniProtKB-EC"/>
</dbReference>
<dbReference type="GO" id="GO:0016887">
    <property type="term" value="F:ATP hydrolysis activity"/>
    <property type="evidence" value="ECO:0007669"/>
    <property type="project" value="RHEA"/>
</dbReference>
<dbReference type="OrthoDB" id="10032644at2759"/>
<dbReference type="GO" id="GO:0006281">
    <property type="term" value="P:DNA repair"/>
    <property type="evidence" value="ECO:0007669"/>
    <property type="project" value="UniProtKB-KW"/>
</dbReference>
<comment type="catalytic activity">
    <reaction evidence="1">
        <text>ATP + H2O = ADP + phosphate + H(+)</text>
        <dbReference type="Rhea" id="RHEA:13065"/>
        <dbReference type="ChEBI" id="CHEBI:15377"/>
        <dbReference type="ChEBI" id="CHEBI:15378"/>
        <dbReference type="ChEBI" id="CHEBI:30616"/>
        <dbReference type="ChEBI" id="CHEBI:43474"/>
        <dbReference type="ChEBI" id="CHEBI:456216"/>
        <dbReference type="EC" id="5.6.2.3"/>
    </reaction>
</comment>
<comment type="cofactor">
    <cofactor evidence="1">
        <name>Mg(2+)</name>
        <dbReference type="ChEBI" id="CHEBI:18420"/>
    </cofactor>
</comment>
<evidence type="ECO:0000259" key="2">
    <source>
        <dbReference type="PROSITE" id="PS50181"/>
    </source>
</evidence>
<dbReference type="Proteomes" id="UP000230233">
    <property type="component" value="Chromosome III"/>
</dbReference>
<dbReference type="InterPro" id="IPR027417">
    <property type="entry name" value="P-loop_NTPase"/>
</dbReference>
<keyword evidence="1" id="KW-0233">DNA recombination</keyword>
<organism evidence="3 4">
    <name type="scientific">Caenorhabditis nigoni</name>
    <dbReference type="NCBI Taxonomy" id="1611254"/>
    <lineage>
        <taxon>Eukaryota</taxon>
        <taxon>Metazoa</taxon>
        <taxon>Ecdysozoa</taxon>
        <taxon>Nematoda</taxon>
        <taxon>Chromadorea</taxon>
        <taxon>Rhabditida</taxon>
        <taxon>Rhabditina</taxon>
        <taxon>Rhabditomorpha</taxon>
        <taxon>Rhabditoidea</taxon>
        <taxon>Rhabditidae</taxon>
        <taxon>Peloderinae</taxon>
        <taxon>Caenorhabditis</taxon>
    </lineage>
</organism>
<dbReference type="GO" id="GO:0006310">
    <property type="term" value="P:DNA recombination"/>
    <property type="evidence" value="ECO:0007669"/>
    <property type="project" value="UniProtKB-KW"/>
</dbReference>
<keyword evidence="1" id="KW-0347">Helicase</keyword>
<dbReference type="STRING" id="1611254.A0A2G5USJ0"/>
<dbReference type="GO" id="GO:0005524">
    <property type="term" value="F:ATP binding"/>
    <property type="evidence" value="ECO:0007669"/>
    <property type="project" value="UniProtKB-KW"/>
</dbReference>
<dbReference type="InterPro" id="IPR001810">
    <property type="entry name" value="F-box_dom"/>
</dbReference>
<name>A0A2G5USJ0_9PELO</name>
<sequence>MILSKYPYLVQQEILHNMEYSDLFLLSFVSKRMKKLIQSSQMNRFKCIGSIVYQNDRTEQPCVHIPDKPFNKTIIKIVKHKKAKYNFQLNVCGRIIGFRLFTENRNGPYPVASFHPAEKQCVINSIHNHFLNLFGSSVEYHWRVQDFSNYYIPTIPKLQNVSFSLSLYLIRDFAHMRNLENFFSSSPVLKSLKLWTTKSLDPFNPESKFYQTESIEVQQLRHTFPDLLKYFQGKQAFISCGRCKILDLIEFVNKWKSGEGFRKLEYLEMKIVCHDVPENLILNGIGPKYIDATKQPPRHQVPKVNGFAVVQVRGRVIQCRFVGGARQGQMVLIPRIKLNYDFIMSRLQFSIRLSFAMTVNKSQGQTFEKIETIDDCEALWTKFLNELSEDFRHRGQSDAESHSLPYFDMAERMETMNEDLQKWIRCIYTRVQQYGHVVNSKKDTVEAILDSDGGLYFLDGPGGSGKNFVYNTLGNILMGEKKMILPMAWVGIAASLLPNGRTVASVCKLDINNGCRTSRINPRSDFAKWLSGVSLILWDEAPMSPKAALETVDTLFREIAQVNRAF</sequence>
<keyword evidence="1" id="KW-0547">Nucleotide-binding</keyword>
<dbReference type="Pfam" id="PF00646">
    <property type="entry name" value="F-box"/>
    <property type="match status" value="1"/>
</dbReference>
<dbReference type="InterPro" id="IPR010285">
    <property type="entry name" value="DNA_helicase_pif1-like_DEAD"/>
</dbReference>
<keyword evidence="4" id="KW-1185">Reference proteome</keyword>
<dbReference type="PANTHER" id="PTHR21503">
    <property type="entry name" value="F-BOX-CONTAINING HYPOTHETICAL PROTEIN C.ELEGANS"/>
    <property type="match status" value="1"/>
</dbReference>
<dbReference type="PROSITE" id="PS50181">
    <property type="entry name" value="FBOX"/>
    <property type="match status" value="1"/>
</dbReference>
<keyword evidence="1" id="KW-0227">DNA damage</keyword>
<reference evidence="4" key="1">
    <citation type="submission" date="2017-10" db="EMBL/GenBank/DDBJ databases">
        <title>Rapid genome shrinkage in a self-fertile nematode reveals novel sperm competition proteins.</title>
        <authorList>
            <person name="Yin D."/>
            <person name="Schwarz E.M."/>
            <person name="Thomas C.G."/>
            <person name="Felde R.L."/>
            <person name="Korf I.F."/>
            <person name="Cutter A.D."/>
            <person name="Schartner C.M."/>
            <person name="Ralston E.J."/>
            <person name="Meyer B.J."/>
            <person name="Haag E.S."/>
        </authorList>
    </citation>
    <scope>NUCLEOTIDE SEQUENCE [LARGE SCALE GENOMIC DNA]</scope>
    <source>
        <strain evidence="4">JU1422</strain>
    </source>
</reference>
<protein>
    <recommendedName>
        <fullName evidence="1">ATP-dependent DNA helicase</fullName>
        <ecNumber evidence="1">5.6.2.3</ecNumber>
    </recommendedName>
</protein>
<dbReference type="GO" id="GO:0000723">
    <property type="term" value="P:telomere maintenance"/>
    <property type="evidence" value="ECO:0007669"/>
    <property type="project" value="InterPro"/>
</dbReference>
<evidence type="ECO:0000313" key="4">
    <source>
        <dbReference type="Proteomes" id="UP000230233"/>
    </source>
</evidence>
<evidence type="ECO:0000313" key="3">
    <source>
        <dbReference type="EMBL" id="PIC42351.1"/>
    </source>
</evidence>
<gene>
    <name evidence="3" type="primary">Cnig_chr_III.g9459</name>
    <name evidence="3" type="ORF">B9Z55_009459</name>
</gene>
<keyword evidence="1" id="KW-0234">DNA repair</keyword>
<dbReference type="AlphaFoldDB" id="A0A2G5USJ0"/>
<proteinExistence type="inferred from homology"/>
<comment type="caution">
    <text evidence="3">The sequence shown here is derived from an EMBL/GenBank/DDBJ whole genome shotgun (WGS) entry which is preliminary data.</text>
</comment>
<dbReference type="Gene3D" id="3.40.50.300">
    <property type="entry name" value="P-loop containing nucleotide triphosphate hydrolases"/>
    <property type="match status" value="1"/>
</dbReference>
<dbReference type="PANTHER" id="PTHR21503:SF8">
    <property type="entry name" value="F-BOX ASSOCIATED DOMAIN-CONTAINING PROTEIN-RELATED"/>
    <property type="match status" value="1"/>
</dbReference>
<dbReference type="Pfam" id="PF05970">
    <property type="entry name" value="PIF1"/>
    <property type="match status" value="1"/>
</dbReference>
<evidence type="ECO:0000256" key="1">
    <source>
        <dbReference type="RuleBase" id="RU363044"/>
    </source>
</evidence>
<feature type="domain" description="F-box" evidence="2">
    <location>
        <begin position="1"/>
        <end position="48"/>
    </location>
</feature>
<dbReference type="EC" id="5.6.2.3" evidence="1"/>
<dbReference type="SUPFAM" id="SSF52540">
    <property type="entry name" value="P-loop containing nucleoside triphosphate hydrolases"/>
    <property type="match status" value="1"/>
</dbReference>
<dbReference type="EMBL" id="PDUG01000003">
    <property type="protein sequence ID" value="PIC42351.1"/>
    <property type="molecule type" value="Genomic_DNA"/>
</dbReference>
<comment type="similarity">
    <text evidence="1">Belongs to the helicase family.</text>
</comment>
<keyword evidence="1" id="KW-0378">Hydrolase</keyword>
<accession>A0A2G5USJ0</accession>
<keyword evidence="1" id="KW-0067">ATP-binding</keyword>